<evidence type="ECO:0000313" key="1">
    <source>
        <dbReference type="EMBL" id="KAI3692965.1"/>
    </source>
</evidence>
<accession>A0ACB8Z9X4</accession>
<protein>
    <submittedName>
        <fullName evidence="1">Uncharacterized protein</fullName>
    </submittedName>
</protein>
<reference evidence="1 2" key="2">
    <citation type="journal article" date="2022" name="Mol. Ecol. Resour.">
        <title>The genomes of chicory, endive, great burdock and yacon provide insights into Asteraceae paleo-polyploidization history and plant inulin production.</title>
        <authorList>
            <person name="Fan W."/>
            <person name="Wang S."/>
            <person name="Wang H."/>
            <person name="Wang A."/>
            <person name="Jiang F."/>
            <person name="Liu H."/>
            <person name="Zhao H."/>
            <person name="Xu D."/>
            <person name="Zhang Y."/>
        </authorList>
    </citation>
    <scope>NUCLEOTIDE SEQUENCE [LARGE SCALE GENOMIC DNA]</scope>
    <source>
        <strain evidence="2">cv. Niubang</strain>
    </source>
</reference>
<keyword evidence="2" id="KW-1185">Reference proteome</keyword>
<comment type="caution">
    <text evidence="1">The sequence shown here is derived from an EMBL/GenBank/DDBJ whole genome shotgun (WGS) entry which is preliminary data.</text>
</comment>
<dbReference type="Proteomes" id="UP001055879">
    <property type="component" value="Linkage Group LG11"/>
</dbReference>
<sequence>MQNYTDFPYSGDPDSKLWSSFMEQSEGGVCDDYDASLYSWIFPTSTPPHHFSVTSNTTTLPLPPIVVDYSRRHSLDFAPFEVLIDRRNWCLSNLRLTAKEAEALRQENVNLQMAEDEFWLDHSEGEKEEKEETAHLCLMGKEVKYDESDDETADEI</sequence>
<reference evidence="2" key="1">
    <citation type="journal article" date="2022" name="Mol. Ecol. Resour.">
        <title>The genomes of chicory, endive, great burdock and yacon provide insights into Asteraceae palaeo-polyploidization history and plant inulin production.</title>
        <authorList>
            <person name="Fan W."/>
            <person name="Wang S."/>
            <person name="Wang H."/>
            <person name="Wang A."/>
            <person name="Jiang F."/>
            <person name="Liu H."/>
            <person name="Zhao H."/>
            <person name="Xu D."/>
            <person name="Zhang Y."/>
        </authorList>
    </citation>
    <scope>NUCLEOTIDE SEQUENCE [LARGE SCALE GENOMIC DNA]</scope>
    <source>
        <strain evidence="2">cv. Niubang</strain>
    </source>
</reference>
<proteinExistence type="predicted"/>
<gene>
    <name evidence="1" type="ORF">L6452_32790</name>
</gene>
<dbReference type="EMBL" id="CM042057">
    <property type="protein sequence ID" value="KAI3692965.1"/>
    <property type="molecule type" value="Genomic_DNA"/>
</dbReference>
<evidence type="ECO:0000313" key="2">
    <source>
        <dbReference type="Proteomes" id="UP001055879"/>
    </source>
</evidence>
<name>A0ACB8Z9X4_ARCLA</name>
<organism evidence="1 2">
    <name type="scientific">Arctium lappa</name>
    <name type="common">Greater burdock</name>
    <name type="synonym">Lappa major</name>
    <dbReference type="NCBI Taxonomy" id="4217"/>
    <lineage>
        <taxon>Eukaryota</taxon>
        <taxon>Viridiplantae</taxon>
        <taxon>Streptophyta</taxon>
        <taxon>Embryophyta</taxon>
        <taxon>Tracheophyta</taxon>
        <taxon>Spermatophyta</taxon>
        <taxon>Magnoliopsida</taxon>
        <taxon>eudicotyledons</taxon>
        <taxon>Gunneridae</taxon>
        <taxon>Pentapetalae</taxon>
        <taxon>asterids</taxon>
        <taxon>campanulids</taxon>
        <taxon>Asterales</taxon>
        <taxon>Asteraceae</taxon>
        <taxon>Carduoideae</taxon>
        <taxon>Cardueae</taxon>
        <taxon>Arctiinae</taxon>
        <taxon>Arctium</taxon>
    </lineage>
</organism>